<proteinExistence type="predicted"/>
<name>A0A1J5S5N2_9ZZZZ</name>
<evidence type="ECO:0000256" key="3">
    <source>
        <dbReference type="ARBA" id="ARBA00022763"/>
    </source>
</evidence>
<dbReference type="CDD" id="cd00221">
    <property type="entry name" value="Vsr"/>
    <property type="match status" value="1"/>
</dbReference>
<dbReference type="EMBL" id="MLJW01000106">
    <property type="protein sequence ID" value="OIQ99423.1"/>
    <property type="molecule type" value="Genomic_DNA"/>
</dbReference>
<dbReference type="InterPro" id="IPR004603">
    <property type="entry name" value="DNA_mismatch_endonuc_vsr"/>
</dbReference>
<evidence type="ECO:0000256" key="4">
    <source>
        <dbReference type="ARBA" id="ARBA00022801"/>
    </source>
</evidence>
<keyword evidence="2" id="KW-0255">Endonuclease</keyword>
<protein>
    <submittedName>
        <fullName evidence="6">Very short patch repair protein</fullName>
        <ecNumber evidence="6">3.1.-.-</ecNumber>
    </submittedName>
</protein>
<dbReference type="GO" id="GO:0016787">
    <property type="term" value="F:hydrolase activity"/>
    <property type="evidence" value="ECO:0007669"/>
    <property type="project" value="UniProtKB-KW"/>
</dbReference>
<dbReference type="GO" id="GO:0004519">
    <property type="term" value="F:endonuclease activity"/>
    <property type="evidence" value="ECO:0007669"/>
    <property type="project" value="UniProtKB-KW"/>
</dbReference>
<dbReference type="Gene3D" id="3.40.960.10">
    <property type="entry name" value="VSR Endonuclease"/>
    <property type="match status" value="1"/>
</dbReference>
<evidence type="ECO:0000313" key="6">
    <source>
        <dbReference type="EMBL" id="OIQ99423.1"/>
    </source>
</evidence>
<dbReference type="AlphaFoldDB" id="A0A1J5S5N2"/>
<keyword evidence="4 6" id="KW-0378">Hydrolase</keyword>
<keyword evidence="1" id="KW-0540">Nuclease</keyword>
<dbReference type="Pfam" id="PF03852">
    <property type="entry name" value="Vsr"/>
    <property type="match status" value="1"/>
</dbReference>
<sequence>MTDIVDTKTRSRMMASIRSKDTKPEMLVRRFLHSSGFRFRLHDKKLSGSPDIVLAKYRLAIFVHGCFWHRHAGCRFATTPAQNRRKWIHKFNQNMARDKRQIQFLVNNGWRVLVIWECGLNSAIMDLQWLPEFVKSNGEFYTEWPK</sequence>
<dbReference type="GO" id="GO:0006298">
    <property type="term" value="P:mismatch repair"/>
    <property type="evidence" value="ECO:0007669"/>
    <property type="project" value="InterPro"/>
</dbReference>
<comment type="caution">
    <text evidence="6">The sequence shown here is derived from an EMBL/GenBank/DDBJ whole genome shotgun (WGS) entry which is preliminary data.</text>
</comment>
<dbReference type="SUPFAM" id="SSF52980">
    <property type="entry name" value="Restriction endonuclease-like"/>
    <property type="match status" value="1"/>
</dbReference>
<evidence type="ECO:0000256" key="2">
    <source>
        <dbReference type="ARBA" id="ARBA00022759"/>
    </source>
</evidence>
<dbReference type="EC" id="3.1.-.-" evidence="6"/>
<keyword evidence="3" id="KW-0227">DNA damage</keyword>
<dbReference type="InterPro" id="IPR011335">
    <property type="entry name" value="Restrct_endonuc-II-like"/>
</dbReference>
<evidence type="ECO:0000256" key="5">
    <source>
        <dbReference type="ARBA" id="ARBA00023204"/>
    </source>
</evidence>
<dbReference type="PIRSF" id="PIRSF018267">
    <property type="entry name" value="VSR_endonuc"/>
    <property type="match status" value="1"/>
</dbReference>
<reference evidence="6" key="1">
    <citation type="submission" date="2016-10" db="EMBL/GenBank/DDBJ databases">
        <title>Sequence of Gallionella enrichment culture.</title>
        <authorList>
            <person name="Poehlein A."/>
            <person name="Muehling M."/>
            <person name="Daniel R."/>
        </authorList>
    </citation>
    <scope>NUCLEOTIDE SEQUENCE</scope>
</reference>
<gene>
    <name evidence="6" type="primary">vsr_1</name>
    <name evidence="6" type="ORF">GALL_185200</name>
</gene>
<evidence type="ECO:0000256" key="1">
    <source>
        <dbReference type="ARBA" id="ARBA00022722"/>
    </source>
</evidence>
<keyword evidence="5" id="KW-0234">DNA repair</keyword>
<dbReference type="NCBIfam" id="TIGR00632">
    <property type="entry name" value="vsr"/>
    <property type="match status" value="1"/>
</dbReference>
<accession>A0A1J5S5N2</accession>
<organism evidence="6">
    <name type="scientific">mine drainage metagenome</name>
    <dbReference type="NCBI Taxonomy" id="410659"/>
    <lineage>
        <taxon>unclassified sequences</taxon>
        <taxon>metagenomes</taxon>
        <taxon>ecological metagenomes</taxon>
    </lineage>
</organism>